<dbReference type="AlphaFoldDB" id="C7RHY6"/>
<dbReference type="OrthoDB" id="9802350at2"/>
<dbReference type="EMBL" id="CP001708">
    <property type="protein sequence ID" value="ACV29097.1"/>
    <property type="molecule type" value="Genomic_DNA"/>
</dbReference>
<dbReference type="GO" id="GO:0008253">
    <property type="term" value="F:5'-nucleotidase activity"/>
    <property type="evidence" value="ECO:0007669"/>
    <property type="project" value="InterPro"/>
</dbReference>
<protein>
    <submittedName>
        <fullName evidence="1">HAD-superfamily hydrolase, subfamily IA, variant 1</fullName>
    </submittedName>
</protein>
<dbReference type="InterPro" id="IPR023198">
    <property type="entry name" value="PGP-like_dom2"/>
</dbReference>
<dbReference type="NCBIfam" id="TIGR02254">
    <property type="entry name" value="YjjG_YfnB"/>
    <property type="match status" value="1"/>
</dbReference>
<dbReference type="InterPro" id="IPR006439">
    <property type="entry name" value="HAD-SF_hydro_IA"/>
</dbReference>
<dbReference type="PANTHER" id="PTHR47478">
    <property type="match status" value="1"/>
</dbReference>
<gene>
    <name evidence="1" type="ordered locus">Apre_1070</name>
</gene>
<dbReference type="SUPFAM" id="SSF56784">
    <property type="entry name" value="HAD-like"/>
    <property type="match status" value="1"/>
</dbReference>
<accession>C7RHY6</accession>
<dbReference type="InterPro" id="IPR011951">
    <property type="entry name" value="HAD-SF_hydro_IA_YjjG/PynA"/>
</dbReference>
<dbReference type="Pfam" id="PF00702">
    <property type="entry name" value="Hydrolase"/>
    <property type="match status" value="1"/>
</dbReference>
<dbReference type="SFLD" id="SFLDG01129">
    <property type="entry name" value="C1.5:_HAD__Beta-PGM__Phosphata"/>
    <property type="match status" value="1"/>
</dbReference>
<sequence length="227" mass="26224">MIKYVLWDIDGTLLNFHLAEENAIRACFDQYGLGDLSDDRLGVYRKINNKYWKALERGEITRIEVLEGRFREFFEKYGYNTEIVSDFNISFQENLGKTYVFNDEAYETLSKLSGKYKQYAATNGSAIAQEGKLKGAGLDSIFEDVFISEKIGFEKPNIEFFDYIFDTVGSREKSEYVIIGDSLTSDIRGGNNSGIKTIWFNPDRLEREKDIDFDYEVNSLEEVLDIL</sequence>
<dbReference type="HOGENOM" id="CLU_045011_8_1_9"/>
<dbReference type="PROSITE" id="PS01228">
    <property type="entry name" value="COF_1"/>
    <property type="match status" value="1"/>
</dbReference>
<keyword evidence="2" id="KW-1185">Reference proteome</keyword>
<dbReference type="STRING" id="525919.Apre_1070"/>
<dbReference type="Gene3D" id="3.40.50.1000">
    <property type="entry name" value="HAD superfamily/HAD-like"/>
    <property type="match status" value="1"/>
</dbReference>
<dbReference type="PANTHER" id="PTHR47478:SF1">
    <property type="entry name" value="PYRIMIDINE 5'-NUCLEOTIDASE YJJG"/>
    <property type="match status" value="1"/>
</dbReference>
<dbReference type="InterPro" id="IPR036412">
    <property type="entry name" value="HAD-like_sf"/>
</dbReference>
<dbReference type="SFLD" id="SFLDS00003">
    <property type="entry name" value="Haloacid_Dehalogenase"/>
    <property type="match status" value="1"/>
</dbReference>
<evidence type="ECO:0000313" key="1">
    <source>
        <dbReference type="EMBL" id="ACV29097.1"/>
    </source>
</evidence>
<dbReference type="NCBIfam" id="TIGR01549">
    <property type="entry name" value="HAD-SF-IA-v1"/>
    <property type="match status" value="1"/>
</dbReference>
<dbReference type="KEGG" id="apr:Apre_1070"/>
<dbReference type="InterPro" id="IPR023214">
    <property type="entry name" value="HAD_sf"/>
</dbReference>
<reference evidence="1 2" key="1">
    <citation type="journal article" date="2009" name="Stand. Genomic Sci.">
        <title>Complete genome sequence of Anaerococcus prevotii type strain (PC1).</title>
        <authorList>
            <person name="Labutti K."/>
            <person name="Pukall R."/>
            <person name="Steenblock K."/>
            <person name="Glavina Del Rio T."/>
            <person name="Tice H."/>
            <person name="Copeland A."/>
            <person name="Cheng J.F."/>
            <person name="Lucas S."/>
            <person name="Chen F."/>
            <person name="Nolan M."/>
            <person name="Bruce D."/>
            <person name="Goodwin L."/>
            <person name="Pitluck S."/>
            <person name="Ivanova N."/>
            <person name="Mavromatis K."/>
            <person name="Ovchinnikova G."/>
            <person name="Pati A."/>
            <person name="Chen A."/>
            <person name="Palaniappan K."/>
            <person name="Land M."/>
            <person name="Hauser L."/>
            <person name="Chang Y.J."/>
            <person name="Jeffries C.D."/>
            <person name="Chain P."/>
            <person name="Saunders E."/>
            <person name="Brettin T."/>
            <person name="Detter J.C."/>
            <person name="Han C."/>
            <person name="Goker M."/>
            <person name="Bristow J."/>
            <person name="Eisen J.A."/>
            <person name="Markowitz V."/>
            <person name="Hugenholtz P."/>
            <person name="Kyrpides N.C."/>
            <person name="Klenk H.P."/>
            <person name="Lapidus A."/>
        </authorList>
    </citation>
    <scope>NUCLEOTIDE SEQUENCE [LARGE SCALE GENOMIC DNA]</scope>
    <source>
        <strain evidence="2">ATCC 9321 / DSM 20548 / JCM 6508 / NCTC 11806 / PC1</strain>
    </source>
</reference>
<dbReference type="Gene3D" id="1.10.150.240">
    <property type="entry name" value="Putative phosphatase, domain 2"/>
    <property type="match status" value="1"/>
</dbReference>
<dbReference type="Proteomes" id="UP000002294">
    <property type="component" value="Chromosome"/>
</dbReference>
<keyword evidence="1" id="KW-0378">Hydrolase</keyword>
<dbReference type="eggNOG" id="COG1011">
    <property type="taxonomic scope" value="Bacteria"/>
</dbReference>
<dbReference type="RefSeq" id="WP_015778000.1">
    <property type="nucleotide sequence ID" value="NC_013171.1"/>
</dbReference>
<proteinExistence type="predicted"/>
<dbReference type="InterPro" id="IPR052550">
    <property type="entry name" value="Pyrimidine_5'-ntase_YjjG"/>
</dbReference>
<evidence type="ECO:0000313" key="2">
    <source>
        <dbReference type="Proteomes" id="UP000002294"/>
    </source>
</evidence>
<organism evidence="1 2">
    <name type="scientific">Anaerococcus prevotii (strain ATCC 9321 / DSM 20548 / JCM 6508 / NCTC 11806 / PC1)</name>
    <name type="common">Peptostreptococcus prevotii</name>
    <name type="synonym">Peptococcus prevotii</name>
    <dbReference type="NCBI Taxonomy" id="525919"/>
    <lineage>
        <taxon>Bacteria</taxon>
        <taxon>Bacillati</taxon>
        <taxon>Bacillota</taxon>
        <taxon>Tissierellia</taxon>
        <taxon>Tissierellales</taxon>
        <taxon>Peptoniphilaceae</taxon>
        <taxon>Anaerococcus</taxon>
    </lineage>
</organism>
<name>C7RHY6_ANAPD</name>